<dbReference type="PROSITE" id="PS00770">
    <property type="entry name" value="AA_TRANSFER_CLASS_4"/>
    <property type="match status" value="1"/>
</dbReference>
<evidence type="ECO:0000256" key="3">
    <source>
        <dbReference type="ARBA" id="ARBA00022898"/>
    </source>
</evidence>
<keyword evidence="6" id="KW-0032">Aminotransferase</keyword>
<name>A0ABV9PUA7_9BACL</name>
<dbReference type="Pfam" id="PF01063">
    <property type="entry name" value="Aminotran_4"/>
    <property type="match status" value="1"/>
</dbReference>
<evidence type="ECO:0000256" key="1">
    <source>
        <dbReference type="ARBA" id="ARBA00001933"/>
    </source>
</evidence>
<dbReference type="CDD" id="cd01558">
    <property type="entry name" value="D-AAT_like"/>
    <property type="match status" value="1"/>
</dbReference>
<dbReference type="InterPro" id="IPR018300">
    <property type="entry name" value="Aminotrans_IV_CS"/>
</dbReference>
<dbReference type="Proteomes" id="UP001596002">
    <property type="component" value="Unassembled WGS sequence"/>
</dbReference>
<dbReference type="GO" id="GO:0008483">
    <property type="term" value="F:transaminase activity"/>
    <property type="evidence" value="ECO:0007669"/>
    <property type="project" value="UniProtKB-KW"/>
</dbReference>
<protein>
    <submittedName>
        <fullName evidence="6">D-amino acid aminotransferase</fullName>
    </submittedName>
</protein>
<dbReference type="SUPFAM" id="SSF56752">
    <property type="entry name" value="D-aminoacid aminotransferase-like PLP-dependent enzymes"/>
    <property type="match status" value="1"/>
</dbReference>
<sequence>MIVYVNGQWLDDSSATVSFQDRAFVFADAVYEVVHIYNGSYFKLDLHLDRMQKGLDKLRIQSQVNDLIPVFNELLNRNPEVKRGSLYVQISRGEAPRAHGLPKLKEPTVVVYVRPLTPDPRIWEQGGRATFVEDLRWQMCNIKTTGLLLNCMAKEEALERGCDDAIFHRGEIVTEASASNLFIVKKGTLVTHPTGPWILPGITRHVVIELAKTLGIPVKEEQFTKDDLLSADELFLTGTMSEVSPYVEVDGNKIGTGEVGPVTKRIQEAFRKETGI</sequence>
<gene>
    <name evidence="6" type="ORF">ACFO8Q_00240</name>
</gene>
<comment type="similarity">
    <text evidence="2 4">Belongs to the class-IV pyridoxal-phosphate-dependent aminotransferase family.</text>
</comment>
<evidence type="ECO:0000256" key="2">
    <source>
        <dbReference type="ARBA" id="ARBA00009320"/>
    </source>
</evidence>
<dbReference type="InterPro" id="IPR001544">
    <property type="entry name" value="Aminotrans_IV"/>
</dbReference>
<dbReference type="Gene3D" id="3.30.470.10">
    <property type="match status" value="1"/>
</dbReference>
<reference evidence="7" key="1">
    <citation type="journal article" date="2019" name="Int. J. Syst. Evol. Microbiol.">
        <title>The Global Catalogue of Microorganisms (GCM) 10K type strain sequencing project: providing services to taxonomists for standard genome sequencing and annotation.</title>
        <authorList>
            <consortium name="The Broad Institute Genomics Platform"/>
            <consortium name="The Broad Institute Genome Sequencing Center for Infectious Disease"/>
            <person name="Wu L."/>
            <person name="Ma J."/>
        </authorList>
    </citation>
    <scope>NUCLEOTIDE SEQUENCE [LARGE SCALE GENOMIC DNA]</scope>
    <source>
        <strain evidence="7">WYCCWR 12678</strain>
    </source>
</reference>
<evidence type="ECO:0000256" key="4">
    <source>
        <dbReference type="RuleBase" id="RU004106"/>
    </source>
</evidence>
<dbReference type="InterPro" id="IPR036038">
    <property type="entry name" value="Aminotransferase-like"/>
</dbReference>
<dbReference type="Gene3D" id="3.20.10.10">
    <property type="entry name" value="D-amino Acid Aminotransferase, subunit A, domain 2"/>
    <property type="match status" value="1"/>
</dbReference>
<dbReference type="InterPro" id="IPR043132">
    <property type="entry name" value="BCAT-like_C"/>
</dbReference>
<dbReference type="EMBL" id="JBHSHC010000002">
    <property type="protein sequence ID" value="MFC4765836.1"/>
    <property type="molecule type" value="Genomic_DNA"/>
</dbReference>
<comment type="caution">
    <text evidence="6">The sequence shown here is derived from an EMBL/GenBank/DDBJ whole genome shotgun (WGS) entry which is preliminary data.</text>
</comment>
<comment type="cofactor">
    <cofactor evidence="1 5">
        <name>pyridoxal 5'-phosphate</name>
        <dbReference type="ChEBI" id="CHEBI:597326"/>
    </cofactor>
</comment>
<keyword evidence="3 5" id="KW-0663">Pyridoxal phosphate</keyword>
<proteinExistence type="inferred from homology"/>
<evidence type="ECO:0000256" key="5">
    <source>
        <dbReference type="RuleBase" id="RU004516"/>
    </source>
</evidence>
<organism evidence="6 7">
    <name type="scientific">Effusibacillus consociatus</name>
    <dbReference type="NCBI Taxonomy" id="1117041"/>
    <lineage>
        <taxon>Bacteria</taxon>
        <taxon>Bacillati</taxon>
        <taxon>Bacillota</taxon>
        <taxon>Bacilli</taxon>
        <taxon>Bacillales</taxon>
        <taxon>Alicyclobacillaceae</taxon>
        <taxon>Effusibacillus</taxon>
    </lineage>
</organism>
<dbReference type="RefSeq" id="WP_380023388.1">
    <property type="nucleotide sequence ID" value="NZ_JBHSHC010000002.1"/>
</dbReference>
<evidence type="ECO:0000313" key="7">
    <source>
        <dbReference type="Proteomes" id="UP001596002"/>
    </source>
</evidence>
<dbReference type="PANTHER" id="PTHR42743">
    <property type="entry name" value="AMINO-ACID AMINOTRANSFERASE"/>
    <property type="match status" value="1"/>
</dbReference>
<evidence type="ECO:0000313" key="6">
    <source>
        <dbReference type="EMBL" id="MFC4765836.1"/>
    </source>
</evidence>
<dbReference type="InterPro" id="IPR043131">
    <property type="entry name" value="BCAT-like_N"/>
</dbReference>
<keyword evidence="6" id="KW-0808">Transferase</keyword>
<dbReference type="PANTHER" id="PTHR42743:SF10">
    <property type="entry name" value="D-ALANINE AMINOTRANSFERASE"/>
    <property type="match status" value="1"/>
</dbReference>
<dbReference type="InterPro" id="IPR050571">
    <property type="entry name" value="Class-IV_PLP-Dep_Aminotrnsfr"/>
</dbReference>
<accession>A0ABV9PUA7</accession>
<keyword evidence="7" id="KW-1185">Reference proteome</keyword>